<dbReference type="Gene3D" id="3.90.1300.10">
    <property type="entry name" value="Amidase signature (AS) domain"/>
    <property type="match status" value="1"/>
</dbReference>
<dbReference type="InterPro" id="IPR020556">
    <property type="entry name" value="Amidase_CS"/>
</dbReference>
<keyword evidence="4" id="KW-1185">Reference proteome</keyword>
<dbReference type="Proteomes" id="UP000275530">
    <property type="component" value="Unassembled WGS sequence"/>
</dbReference>
<accession>A0A6M7TSW5</accession>
<evidence type="ECO:0000313" key="4">
    <source>
        <dbReference type="Proteomes" id="UP000275530"/>
    </source>
</evidence>
<dbReference type="PANTHER" id="PTHR11895">
    <property type="entry name" value="TRANSAMIDASE"/>
    <property type="match status" value="1"/>
</dbReference>
<dbReference type="InterPro" id="IPR023631">
    <property type="entry name" value="Amidase_dom"/>
</dbReference>
<dbReference type="InterPro" id="IPR000120">
    <property type="entry name" value="Amidase"/>
</dbReference>
<dbReference type="PROSITE" id="PS00571">
    <property type="entry name" value="AMIDASES"/>
    <property type="match status" value="1"/>
</dbReference>
<dbReference type="GO" id="GO:0016787">
    <property type="term" value="F:hydrolase activity"/>
    <property type="evidence" value="ECO:0007669"/>
    <property type="project" value="UniProtKB-KW"/>
</dbReference>
<reference evidence="3 4" key="1">
    <citation type="submission" date="2018-09" db="EMBL/GenBank/DDBJ databases">
        <title>Mesorhizobium carmichaelinearum sp. nov. isolated from Carmichaelinea spp. root nodules in New Zealand.</title>
        <authorList>
            <person name="De Meyer S.E."/>
        </authorList>
    </citation>
    <scope>NUCLEOTIDE SEQUENCE [LARGE SCALE GENOMIC DNA]</scope>
    <source>
        <strain evidence="3 4">LMG 28313</strain>
    </source>
</reference>
<protein>
    <recommendedName>
        <fullName evidence="2">Indoleacetamide hydrolase</fullName>
    </recommendedName>
</protein>
<sequence>MTQKLNSLSVAQLSVMIQSGAVDPVEVAEATFDAIAAHADPAVFISLLRDRAMSEAGAASRRIRDGRSLGLLDGIPVAWKDLFDITGLATTAGSKVLAHTAPALDDADVVSHLKAAGMVAIGRVNMSEFAFSGLGINPHYGTPKNPRSTDVPRIPGGSSSGSGVAVAAGLVPVSIGTDTGGSVRIPAAFNGIVGYKATRGRYSMRGVFPLAQSLDALGPLCRTVQDAVWIDAAMRGLSAPSIGRGTLQGLTIVIPQNVVFDDVQSGVSDAFEAATARLAKAGVKIVRFAIPAFDEILDLTAKHGALVTAEAYALHQQRLAGPEAADMDPRVVTRTRLGAKITLVDYLKIITSRTRLIGEVAGLVDAGALIAFPTVAHVAPPMEPLKTDDELFVKTNMRTLRNTLLGNFLDWCGVSIPCGMGEAGMPVGFLLSALPARDEQLLSAALCAEAVIRGE</sequence>
<gene>
    <name evidence="3" type="ORF">D3242_26380</name>
</gene>
<proteinExistence type="predicted"/>
<evidence type="ECO:0000313" key="3">
    <source>
        <dbReference type="EMBL" id="RJT30328.1"/>
    </source>
</evidence>
<dbReference type="Pfam" id="PF01425">
    <property type="entry name" value="Amidase"/>
    <property type="match status" value="1"/>
</dbReference>
<comment type="caution">
    <text evidence="3">The sequence shown here is derived from an EMBL/GenBank/DDBJ whole genome shotgun (WGS) entry which is preliminary data.</text>
</comment>
<dbReference type="NCBIfam" id="NF004766">
    <property type="entry name" value="PRK06102.1"/>
    <property type="match status" value="1"/>
</dbReference>
<keyword evidence="3" id="KW-0378">Hydrolase</keyword>
<dbReference type="SUPFAM" id="SSF75304">
    <property type="entry name" value="Amidase signature (AS) enzymes"/>
    <property type="match status" value="1"/>
</dbReference>
<evidence type="ECO:0000256" key="1">
    <source>
        <dbReference type="ARBA" id="ARBA00003871"/>
    </source>
</evidence>
<dbReference type="AlphaFoldDB" id="A0A6M7TSW5"/>
<dbReference type="InterPro" id="IPR036928">
    <property type="entry name" value="AS_sf"/>
</dbReference>
<dbReference type="PANTHER" id="PTHR11895:SF176">
    <property type="entry name" value="AMIDASE AMID-RELATED"/>
    <property type="match status" value="1"/>
</dbReference>
<comment type="function">
    <text evidence="1">Hydrolyzes indole-3-acetamide (IAM) into indole-3-acetic acid (IAA).</text>
</comment>
<name>A0A6M7TSW5_9HYPH</name>
<organism evidence="3 4">
    <name type="scientific">Mesorhizobium jarvisii</name>
    <dbReference type="NCBI Taxonomy" id="1777867"/>
    <lineage>
        <taxon>Bacteria</taxon>
        <taxon>Pseudomonadati</taxon>
        <taxon>Pseudomonadota</taxon>
        <taxon>Alphaproteobacteria</taxon>
        <taxon>Hyphomicrobiales</taxon>
        <taxon>Phyllobacteriaceae</taxon>
        <taxon>Mesorhizobium</taxon>
    </lineage>
</organism>
<dbReference type="EMBL" id="QZXA01000011">
    <property type="protein sequence ID" value="RJT30328.1"/>
    <property type="molecule type" value="Genomic_DNA"/>
</dbReference>
<evidence type="ECO:0000256" key="2">
    <source>
        <dbReference type="ARBA" id="ARBA00021874"/>
    </source>
</evidence>